<comment type="caution">
    <text evidence="2">The sequence shown here is derived from an EMBL/GenBank/DDBJ whole genome shotgun (WGS) entry which is preliminary data.</text>
</comment>
<dbReference type="EMBL" id="JAODAN010000004">
    <property type="protein sequence ID" value="KAK1924990.1"/>
    <property type="molecule type" value="Genomic_DNA"/>
</dbReference>
<accession>A0AAD9FRQ1</accession>
<evidence type="ECO:0000313" key="2">
    <source>
        <dbReference type="EMBL" id="KAK1924990.1"/>
    </source>
</evidence>
<name>A0AAD9FRQ1_PAPLA</name>
<gene>
    <name evidence="2" type="ORF">DB88DRAFT_545833</name>
</gene>
<feature type="compositionally biased region" description="Basic residues" evidence="1">
    <location>
        <begin position="347"/>
        <end position="356"/>
    </location>
</feature>
<feature type="region of interest" description="Disordered" evidence="1">
    <location>
        <begin position="1"/>
        <end position="72"/>
    </location>
</feature>
<feature type="compositionally biased region" description="Basic and acidic residues" evidence="1">
    <location>
        <begin position="420"/>
        <end position="430"/>
    </location>
</feature>
<feature type="compositionally biased region" description="Pro residues" evidence="1">
    <location>
        <begin position="98"/>
        <end position="108"/>
    </location>
</feature>
<organism evidence="2 3">
    <name type="scientific">Papiliotrema laurentii</name>
    <name type="common">Cryptococcus laurentii</name>
    <dbReference type="NCBI Taxonomy" id="5418"/>
    <lineage>
        <taxon>Eukaryota</taxon>
        <taxon>Fungi</taxon>
        <taxon>Dikarya</taxon>
        <taxon>Basidiomycota</taxon>
        <taxon>Agaricomycotina</taxon>
        <taxon>Tremellomycetes</taxon>
        <taxon>Tremellales</taxon>
        <taxon>Rhynchogastremaceae</taxon>
        <taxon>Papiliotrema</taxon>
    </lineage>
</organism>
<sequence length="454" mass="51985">MPYHRRPLPPHGPYYNGYQPDGWAAPGLPPSVWSQAGNPWQQDGTTRPDSGTLQYPTGFGQIPPIPQTVRPPRALPSRYEMDWRGPETPSTARQYHPNQPPFPLPAQYPPGQFRPDVMWHQEPPHETFGPPQPASRQPWTDGQVGRSGRTCRSTRDNSRRNRSSRRSWVTTIREALQEHLPSLFAEAVGSSDFINSLYQSLAGHPNLSDQRVSVDDFSKHLRHPVVDSERIQEEEKRFGEKHFTSWTQTWAGTLAERSGISATDGRVTLGFSLNGSPQGTLFAQKITVWGKPHRRASDPNQSWQDNQGWVQLTDRSHPILRGNLSMSRRPRIWVTYPTAKPRLNRSTTRRPSRFRGRSGSTDDEEERRGRPRYRQGDAKEDSTTGSDGEDIIFKGRPKAELNQMSTEHSPTRRAKRRPVKREQKVESSRARRDKLRGHYSSSEDDAEQRVMRRM</sequence>
<dbReference type="Proteomes" id="UP001182556">
    <property type="component" value="Unassembled WGS sequence"/>
</dbReference>
<proteinExistence type="predicted"/>
<dbReference type="AlphaFoldDB" id="A0AAD9FRQ1"/>
<feature type="compositionally biased region" description="Polar residues" evidence="1">
    <location>
        <begin position="32"/>
        <end position="55"/>
    </location>
</feature>
<feature type="region of interest" description="Disordered" evidence="1">
    <location>
        <begin position="338"/>
        <end position="454"/>
    </location>
</feature>
<reference evidence="2" key="1">
    <citation type="submission" date="2023-02" db="EMBL/GenBank/DDBJ databases">
        <title>Identification and recombinant expression of a fungal hydrolase from Papiliotrema laurentii that hydrolyzes apple cutin and clears colloidal polyester polyurethane.</title>
        <authorList>
            <consortium name="DOE Joint Genome Institute"/>
            <person name="Roman V.A."/>
            <person name="Bojanowski C."/>
            <person name="Crable B.R."/>
            <person name="Wagner D.N."/>
            <person name="Hung C.S."/>
            <person name="Nadeau L.J."/>
            <person name="Schratz L."/>
            <person name="Haridas S."/>
            <person name="Pangilinan J."/>
            <person name="Lipzen A."/>
            <person name="Na H."/>
            <person name="Yan M."/>
            <person name="Ng V."/>
            <person name="Grigoriev I.V."/>
            <person name="Spatafora J.W."/>
            <person name="Barlow D."/>
            <person name="Biffinger J."/>
            <person name="Kelley-Loughnane N."/>
            <person name="Varaljay V.A."/>
            <person name="Crookes-Goodson W.J."/>
        </authorList>
    </citation>
    <scope>NUCLEOTIDE SEQUENCE</scope>
    <source>
        <strain evidence="2">5307AH</strain>
    </source>
</reference>
<evidence type="ECO:0000256" key="1">
    <source>
        <dbReference type="SAM" id="MobiDB-lite"/>
    </source>
</evidence>
<protein>
    <submittedName>
        <fullName evidence="2">Uncharacterized protein</fullName>
    </submittedName>
</protein>
<evidence type="ECO:0000313" key="3">
    <source>
        <dbReference type="Proteomes" id="UP001182556"/>
    </source>
</evidence>
<feature type="region of interest" description="Disordered" evidence="1">
    <location>
        <begin position="84"/>
        <end position="168"/>
    </location>
</feature>
<keyword evidence="3" id="KW-1185">Reference proteome</keyword>